<proteinExistence type="predicted"/>
<dbReference type="Pfam" id="PF25669">
    <property type="entry name" value="SMP_MUG190-like"/>
    <property type="match status" value="2"/>
</dbReference>
<keyword evidence="9" id="KW-1185">Reference proteome</keyword>
<feature type="region of interest" description="Disordered" evidence="6">
    <location>
        <begin position="371"/>
        <end position="392"/>
    </location>
</feature>
<dbReference type="GO" id="GO:0061817">
    <property type="term" value="P:endoplasmic reticulum-plasma membrane tethering"/>
    <property type="evidence" value="ECO:0007669"/>
    <property type="project" value="InterPro"/>
</dbReference>
<keyword evidence="5" id="KW-1133">Transmembrane helix</keyword>
<feature type="domain" description="C2" evidence="7">
    <location>
        <begin position="396"/>
        <end position="531"/>
    </location>
</feature>
<keyword evidence="2" id="KW-0812">Transmembrane</keyword>
<evidence type="ECO:0000256" key="4">
    <source>
        <dbReference type="ARBA" id="ARBA00022824"/>
    </source>
</evidence>
<sequence>DLGQGSEAIRILGIRWLPNGAASLNVGKDGKIQADTKQDNDRKVAGEGHIDEGDESTGDDELRDEDDPKNEDEQGAAGAESRTEANEDQNIEEGLEAEEGDFVNLEVGFSYRAKTKKSGNGLVTKTKNAHLFMAFYLPGGIKFPVWVELRGMIVISSFVQSSIDAALAEYVAPKSLTLDLKDMMMGDDFKKDTSSRGVIVVRIKRGRDFKEGDSGMLGFGQGSSDAYVAVGWAKFGKPLWSTRVIIDDMKPVWEETTFILVGPEELNAGERLRVQLWDSDRISADDDLGQCEVSLDELMTNSRSKGKMWDRTDNFQALGNSDVMPGTLDWSVGYYAKTRIQPEQIQKQQVEPEINDLQELKDKVSEDAERKLREAARGDETHEELSQQKAQDLKVREDAMVIATPPLRQYPTGILAIQIHNITGVEFEKISKSQTTPDEGEDMEGGHDDLPSPYCTIMLNQQKIFQTRTKPKNAKPFFNAGTERLIRDWKTTEIIISVRDSRVHENDPLLGIIYLPLGKVLEQRCQVVESYPLAGGIGYGRARVSMVFRSVELQAPKEILGWDYGTLQITGPITSDDIAAELNGLRIKLRTSINRGKMYHSSGDGERWTGKHDRVVQLGVRKRYCSCLVFEFRKNSLGLDKTPAFGILWLKEIPDEEDVAVQVPIWRADKENLKRGEMNVVHDLGEQLGSLRVPLKFHRGVSAVHRKLASKSPNLHDVFEVLDTARDNLDVPAEAAKHLGDAESDTDSSDDGDEEPANVNDGKGGPLKQIKNYQMHSDELHRKHRGLMQWKGARTAEYLKTKAEHGKNHLMDSFQHSSREPDIETEV</sequence>
<gene>
    <name evidence="8" type="ORF">OHK93_002338</name>
</gene>
<dbReference type="Pfam" id="PF25331">
    <property type="entry name" value="C2_Mug190_3rd"/>
    <property type="match status" value="1"/>
</dbReference>
<feature type="region of interest" description="Disordered" evidence="6">
    <location>
        <begin position="738"/>
        <end position="769"/>
    </location>
</feature>
<accession>A0AA43TTN6</accession>
<dbReference type="AlphaFoldDB" id="A0AA43TTN6"/>
<dbReference type="InterPro" id="IPR035892">
    <property type="entry name" value="C2_domain_sf"/>
</dbReference>
<feature type="region of interest" description="Disordered" evidence="6">
    <location>
        <begin position="21"/>
        <end position="89"/>
    </location>
</feature>
<keyword evidence="4" id="KW-0256">Endoplasmic reticulum</keyword>
<dbReference type="PANTHER" id="PTHR47348">
    <property type="entry name" value="MEIOTICALLY UP-REGULATED GENE 190 PROTEIN"/>
    <property type="match status" value="1"/>
</dbReference>
<evidence type="ECO:0000256" key="3">
    <source>
        <dbReference type="ARBA" id="ARBA00022737"/>
    </source>
</evidence>
<keyword evidence="5" id="KW-0472">Membrane</keyword>
<evidence type="ECO:0000256" key="2">
    <source>
        <dbReference type="ARBA" id="ARBA00022692"/>
    </source>
</evidence>
<evidence type="ECO:0000256" key="5">
    <source>
        <dbReference type="ARBA" id="ARBA00022989"/>
    </source>
</evidence>
<dbReference type="SUPFAM" id="SSF49562">
    <property type="entry name" value="C2 domain (Calcium/lipid-binding domain, CaLB)"/>
    <property type="match status" value="2"/>
</dbReference>
<dbReference type="Proteomes" id="UP001161017">
    <property type="component" value="Unassembled WGS sequence"/>
</dbReference>
<dbReference type="InterPro" id="IPR057349">
    <property type="entry name" value="C2_Mug190_3rd"/>
</dbReference>
<feature type="domain" description="C2" evidence="7">
    <location>
        <begin position="179"/>
        <end position="310"/>
    </location>
</feature>
<feature type="region of interest" description="Disordered" evidence="6">
    <location>
        <begin position="804"/>
        <end position="827"/>
    </location>
</feature>
<dbReference type="InterPro" id="IPR037765">
    <property type="entry name" value="C2B_Tricalbin"/>
</dbReference>
<name>A0AA43TTN6_9LECA</name>
<comment type="caution">
    <text evidence="8">The sequence shown here is derived from an EMBL/GenBank/DDBJ whole genome shotgun (WGS) entry which is preliminary data.</text>
</comment>
<reference evidence="8" key="1">
    <citation type="journal article" date="2023" name="Genome Biol. Evol.">
        <title>First Whole Genome Sequence and Flow Cytometry Genome Size Data for the Lichen-Forming Fungus Ramalina farinacea (Ascomycota).</title>
        <authorList>
            <person name="Llewellyn T."/>
            <person name="Mian S."/>
            <person name="Hill R."/>
            <person name="Leitch I.J."/>
            <person name="Gaya E."/>
        </authorList>
    </citation>
    <scope>NUCLEOTIDE SEQUENCE</scope>
    <source>
        <strain evidence="8">LIQ254RAFAR</strain>
    </source>
</reference>
<evidence type="ECO:0000256" key="1">
    <source>
        <dbReference type="ARBA" id="ARBA00004586"/>
    </source>
</evidence>
<dbReference type="InterPro" id="IPR000008">
    <property type="entry name" value="C2_dom"/>
</dbReference>
<protein>
    <recommendedName>
        <fullName evidence="7">C2 domain-containing protein</fullName>
    </recommendedName>
</protein>
<feature type="compositionally biased region" description="Basic and acidic residues" evidence="6">
    <location>
        <begin position="817"/>
        <end position="827"/>
    </location>
</feature>
<feature type="compositionally biased region" description="Acidic residues" evidence="6">
    <location>
        <begin position="52"/>
        <end position="74"/>
    </location>
</feature>
<dbReference type="Pfam" id="PF00168">
    <property type="entry name" value="C2"/>
    <property type="match status" value="2"/>
</dbReference>
<dbReference type="CDD" id="cd04041">
    <property type="entry name" value="C2A_fungal"/>
    <property type="match status" value="1"/>
</dbReference>
<dbReference type="GO" id="GO:0005789">
    <property type="term" value="C:endoplasmic reticulum membrane"/>
    <property type="evidence" value="ECO:0007669"/>
    <property type="project" value="UniProtKB-SubCell"/>
</dbReference>
<dbReference type="PROSITE" id="PS50004">
    <property type="entry name" value="C2"/>
    <property type="match status" value="2"/>
</dbReference>
<keyword evidence="3" id="KW-0677">Repeat</keyword>
<feature type="compositionally biased region" description="Basic and acidic residues" evidence="6">
    <location>
        <begin position="28"/>
        <end position="51"/>
    </location>
</feature>
<evidence type="ECO:0000256" key="6">
    <source>
        <dbReference type="SAM" id="MobiDB-lite"/>
    </source>
</evidence>
<dbReference type="CDD" id="cd04052">
    <property type="entry name" value="C2B_Tricalbin-like"/>
    <property type="match status" value="1"/>
</dbReference>
<dbReference type="InterPro" id="IPR037767">
    <property type="entry name" value="C2A_Mug190-like"/>
</dbReference>
<feature type="non-terminal residue" evidence="8">
    <location>
        <position position="1"/>
    </location>
</feature>
<dbReference type="EMBL" id="JAPUFD010000013">
    <property type="protein sequence ID" value="MDI1491131.1"/>
    <property type="molecule type" value="Genomic_DNA"/>
</dbReference>
<evidence type="ECO:0000259" key="7">
    <source>
        <dbReference type="PROSITE" id="PS50004"/>
    </source>
</evidence>
<comment type="subcellular location">
    <subcellularLocation>
        <location evidence="1">Endoplasmic reticulum membrane</location>
    </subcellularLocation>
</comment>
<evidence type="ECO:0000313" key="9">
    <source>
        <dbReference type="Proteomes" id="UP001161017"/>
    </source>
</evidence>
<dbReference type="PANTHER" id="PTHR47348:SF2">
    <property type="entry name" value="MEIOTICALLY UP-REGULATED 190 PROTEIN"/>
    <property type="match status" value="1"/>
</dbReference>
<feature type="compositionally biased region" description="Acidic residues" evidence="6">
    <location>
        <begin position="742"/>
        <end position="756"/>
    </location>
</feature>
<dbReference type="Gene3D" id="2.60.40.150">
    <property type="entry name" value="C2 domain"/>
    <property type="match status" value="2"/>
</dbReference>
<organism evidence="8 9">
    <name type="scientific">Ramalina farinacea</name>
    <dbReference type="NCBI Taxonomy" id="258253"/>
    <lineage>
        <taxon>Eukaryota</taxon>
        <taxon>Fungi</taxon>
        <taxon>Dikarya</taxon>
        <taxon>Ascomycota</taxon>
        <taxon>Pezizomycotina</taxon>
        <taxon>Lecanoromycetes</taxon>
        <taxon>OSLEUM clade</taxon>
        <taxon>Lecanoromycetidae</taxon>
        <taxon>Lecanorales</taxon>
        <taxon>Lecanorineae</taxon>
        <taxon>Ramalinaceae</taxon>
        <taxon>Ramalina</taxon>
    </lineage>
</organism>
<dbReference type="SMART" id="SM00239">
    <property type="entry name" value="C2"/>
    <property type="match status" value="2"/>
</dbReference>
<evidence type="ECO:0000313" key="8">
    <source>
        <dbReference type="EMBL" id="MDI1491131.1"/>
    </source>
</evidence>